<organism evidence="3 4">
    <name type="scientific">Brachionus calyciflorus</name>
    <dbReference type="NCBI Taxonomy" id="104777"/>
    <lineage>
        <taxon>Eukaryota</taxon>
        <taxon>Metazoa</taxon>
        <taxon>Spiralia</taxon>
        <taxon>Gnathifera</taxon>
        <taxon>Rotifera</taxon>
        <taxon>Eurotatoria</taxon>
        <taxon>Monogononta</taxon>
        <taxon>Pseudotrocha</taxon>
        <taxon>Ploima</taxon>
        <taxon>Brachionidae</taxon>
        <taxon>Brachionus</taxon>
    </lineage>
</organism>
<gene>
    <name evidence="3" type="ORF">OXX778_LOCUS8452</name>
</gene>
<dbReference type="AlphaFoldDB" id="A0A813VJ03"/>
<dbReference type="EMBL" id="CAJNOC010001164">
    <property type="protein sequence ID" value="CAF0840936.1"/>
    <property type="molecule type" value="Genomic_DNA"/>
</dbReference>
<dbReference type="Proteomes" id="UP000663879">
    <property type="component" value="Unassembled WGS sequence"/>
</dbReference>
<keyword evidence="1" id="KW-0175">Coiled coil</keyword>
<feature type="region of interest" description="Disordered" evidence="2">
    <location>
        <begin position="249"/>
        <end position="271"/>
    </location>
</feature>
<feature type="coiled-coil region" evidence="1">
    <location>
        <begin position="134"/>
        <end position="188"/>
    </location>
</feature>
<name>A0A813VJ03_9BILA</name>
<sequence>MLKLRNPKKKFGNSYNIGQDCLNTSSFQEQPRKTVVVENSMLSQNKQIRFKKPSNVSDKIEFPNSSTPYKYSCESGKANLNKSNVSQFGNNSIKSFDDVEDPFDSVPLGELIGKSKFPKSKLGKSTNCSSNNLHSSSNRTIEDLEDELDRLKLNETLEKKLEKMDLELKKKSDKFSMLRESLTKLEDKVKMNKNAETMNQDVQVKCLLCVGKICKNMTGFNIHFSKIHKGFVKEERKFYFLEMNSNRSTEDPICSNTPVPPQSFKKNFNEL</sequence>
<evidence type="ECO:0000313" key="3">
    <source>
        <dbReference type="EMBL" id="CAF0840936.1"/>
    </source>
</evidence>
<comment type="caution">
    <text evidence="3">The sequence shown here is derived from an EMBL/GenBank/DDBJ whole genome shotgun (WGS) entry which is preliminary data.</text>
</comment>
<reference evidence="3" key="1">
    <citation type="submission" date="2021-02" db="EMBL/GenBank/DDBJ databases">
        <authorList>
            <person name="Nowell W R."/>
        </authorList>
    </citation>
    <scope>NUCLEOTIDE SEQUENCE</scope>
    <source>
        <strain evidence="3">Ploen Becks lab</strain>
    </source>
</reference>
<proteinExistence type="predicted"/>
<evidence type="ECO:0000313" key="4">
    <source>
        <dbReference type="Proteomes" id="UP000663879"/>
    </source>
</evidence>
<evidence type="ECO:0000256" key="1">
    <source>
        <dbReference type="SAM" id="Coils"/>
    </source>
</evidence>
<accession>A0A813VJ03</accession>
<keyword evidence="4" id="KW-1185">Reference proteome</keyword>
<evidence type="ECO:0000256" key="2">
    <source>
        <dbReference type="SAM" id="MobiDB-lite"/>
    </source>
</evidence>
<protein>
    <submittedName>
        <fullName evidence="3">Uncharacterized protein</fullName>
    </submittedName>
</protein>